<dbReference type="RefSeq" id="WP_189482127.1">
    <property type="nucleotide sequence ID" value="NZ_BMYR01000005.1"/>
</dbReference>
<reference evidence="2" key="1">
    <citation type="journal article" date="2019" name="Int. J. Syst. Evol. Microbiol.">
        <title>The Global Catalogue of Microorganisms (GCM) 10K type strain sequencing project: providing services to taxonomists for standard genome sequencing and annotation.</title>
        <authorList>
            <consortium name="The Broad Institute Genomics Platform"/>
            <consortium name="The Broad Institute Genome Sequencing Center for Infectious Disease"/>
            <person name="Wu L."/>
            <person name="Ma J."/>
        </authorList>
    </citation>
    <scope>NUCLEOTIDE SEQUENCE [LARGE SCALE GENOMIC DNA]</scope>
    <source>
        <strain evidence="2">KCTC 23723</strain>
    </source>
</reference>
<evidence type="ECO:0000313" key="1">
    <source>
        <dbReference type="EMBL" id="GGW59978.1"/>
    </source>
</evidence>
<organism evidence="1 2">
    <name type="scientific">Alishewanella tabrizica</name>
    <dbReference type="NCBI Taxonomy" id="671278"/>
    <lineage>
        <taxon>Bacteria</taxon>
        <taxon>Pseudomonadati</taxon>
        <taxon>Pseudomonadota</taxon>
        <taxon>Gammaproteobacteria</taxon>
        <taxon>Alteromonadales</taxon>
        <taxon>Alteromonadaceae</taxon>
        <taxon>Alishewanella</taxon>
    </lineage>
</organism>
<evidence type="ECO:0008006" key="3">
    <source>
        <dbReference type="Google" id="ProtNLM"/>
    </source>
</evidence>
<gene>
    <name evidence="1" type="ORF">GCM10008111_15180</name>
</gene>
<dbReference type="EMBL" id="BMYR01000005">
    <property type="protein sequence ID" value="GGW59978.1"/>
    <property type="molecule type" value="Genomic_DNA"/>
</dbReference>
<sequence length="262" mass="29964">MARIIAKPDTLDALNANFEQKPLKHNVFLNSVPKCGTHLIRNIFRMFVPVSQHYTKSFIQLPELEQHQQAFNPRNPELSWGHLIFSDVSAMVLHETRKIILVRDPYDWVIARARFFMSDNFIGSTDVIRSGRITVEELLNLMIFGIYGLAPTLKEIYTHNAVAWLGTNCKLVRFEELLLHVKQLDSPAAEVYFNDLLGILGHEPLPNDWRERVRIGADPAQSGTFRDNLSGIAMDFPKALPEKQKQIVDYAVPGLRKILGYE</sequence>
<comment type="caution">
    <text evidence="1">The sequence shown here is derived from an EMBL/GenBank/DDBJ whole genome shotgun (WGS) entry which is preliminary data.</text>
</comment>
<keyword evidence="2" id="KW-1185">Reference proteome</keyword>
<name>A0ABQ2WKK1_9ALTE</name>
<dbReference type="SUPFAM" id="SSF52540">
    <property type="entry name" value="P-loop containing nucleoside triphosphate hydrolases"/>
    <property type="match status" value="1"/>
</dbReference>
<proteinExistence type="predicted"/>
<dbReference type="InterPro" id="IPR027417">
    <property type="entry name" value="P-loop_NTPase"/>
</dbReference>
<accession>A0ABQ2WKK1</accession>
<dbReference type="Gene3D" id="3.40.50.300">
    <property type="entry name" value="P-loop containing nucleotide triphosphate hydrolases"/>
    <property type="match status" value="1"/>
</dbReference>
<evidence type="ECO:0000313" key="2">
    <source>
        <dbReference type="Proteomes" id="UP000634667"/>
    </source>
</evidence>
<dbReference type="Proteomes" id="UP000634667">
    <property type="component" value="Unassembled WGS sequence"/>
</dbReference>
<protein>
    <recommendedName>
        <fullName evidence="3">Sulfotransferase domain-containing protein</fullName>
    </recommendedName>
</protein>